<reference evidence="2" key="1">
    <citation type="journal article" date="2021" name="Nat. Commun.">
        <title>Genetic determinants of endophytism in the Arabidopsis root mycobiome.</title>
        <authorList>
            <person name="Mesny F."/>
            <person name="Miyauchi S."/>
            <person name="Thiergart T."/>
            <person name="Pickel B."/>
            <person name="Atanasova L."/>
            <person name="Karlsson M."/>
            <person name="Huettel B."/>
            <person name="Barry K.W."/>
            <person name="Haridas S."/>
            <person name="Chen C."/>
            <person name="Bauer D."/>
            <person name="Andreopoulos W."/>
            <person name="Pangilinan J."/>
            <person name="LaButti K."/>
            <person name="Riley R."/>
            <person name="Lipzen A."/>
            <person name="Clum A."/>
            <person name="Drula E."/>
            <person name="Henrissat B."/>
            <person name="Kohler A."/>
            <person name="Grigoriev I.V."/>
            <person name="Martin F.M."/>
            <person name="Hacquard S."/>
        </authorList>
    </citation>
    <scope>NUCLEOTIDE SEQUENCE</scope>
    <source>
        <strain evidence="2">MPI-CAGE-AT-0147</strain>
    </source>
</reference>
<dbReference type="InterPro" id="IPR053206">
    <property type="entry name" value="Dimeric_xanthone_biosynth"/>
</dbReference>
<evidence type="ECO:0000259" key="1">
    <source>
        <dbReference type="Pfam" id="PF01814"/>
    </source>
</evidence>
<dbReference type="PANTHER" id="PTHR38048">
    <property type="entry name" value="EXPRESSED PROTEIN"/>
    <property type="match status" value="1"/>
</dbReference>
<dbReference type="Pfam" id="PF01814">
    <property type="entry name" value="Hemerythrin"/>
    <property type="match status" value="1"/>
</dbReference>
<dbReference type="EMBL" id="JAGMUV010000003">
    <property type="protein sequence ID" value="KAH7165620.1"/>
    <property type="molecule type" value="Genomic_DNA"/>
</dbReference>
<feature type="domain" description="Hemerythrin-like" evidence="1">
    <location>
        <begin position="39"/>
        <end position="132"/>
    </location>
</feature>
<protein>
    <recommendedName>
        <fullName evidence="1">Hemerythrin-like domain-containing protein</fullName>
    </recommendedName>
</protein>
<evidence type="ECO:0000313" key="3">
    <source>
        <dbReference type="Proteomes" id="UP000738349"/>
    </source>
</evidence>
<accession>A0A9P9JJN0</accession>
<gene>
    <name evidence="2" type="ORF">EDB81DRAFT_865662</name>
</gene>
<proteinExistence type="predicted"/>
<dbReference type="OrthoDB" id="58416at2759"/>
<dbReference type="Gene3D" id="1.20.120.520">
    <property type="entry name" value="nmb1532 protein domain like"/>
    <property type="match status" value="1"/>
</dbReference>
<dbReference type="InterPro" id="IPR012312">
    <property type="entry name" value="Hemerythrin-like"/>
</dbReference>
<dbReference type="Proteomes" id="UP000738349">
    <property type="component" value="Unassembled WGS sequence"/>
</dbReference>
<comment type="caution">
    <text evidence="2">The sequence shown here is derived from an EMBL/GenBank/DDBJ whole genome shotgun (WGS) entry which is preliminary data.</text>
</comment>
<keyword evidence="3" id="KW-1185">Reference proteome</keyword>
<evidence type="ECO:0000313" key="2">
    <source>
        <dbReference type="EMBL" id="KAH7165620.1"/>
    </source>
</evidence>
<dbReference type="AlphaFoldDB" id="A0A9P9JJN0"/>
<organism evidence="2 3">
    <name type="scientific">Dactylonectria macrodidyma</name>
    <dbReference type="NCBI Taxonomy" id="307937"/>
    <lineage>
        <taxon>Eukaryota</taxon>
        <taxon>Fungi</taxon>
        <taxon>Dikarya</taxon>
        <taxon>Ascomycota</taxon>
        <taxon>Pezizomycotina</taxon>
        <taxon>Sordariomycetes</taxon>
        <taxon>Hypocreomycetidae</taxon>
        <taxon>Hypocreales</taxon>
        <taxon>Nectriaceae</taxon>
        <taxon>Dactylonectria</taxon>
    </lineage>
</organism>
<name>A0A9P9JJN0_9HYPO</name>
<sequence>MSEAKVWVDTPFKLIPSSKSGAELGKEPKGAQKLACEMTLVHNAILRGLNAVYNQARSVSTKGTRKDKLDFANFAYAWTMVLKEHHRVEEDRVFPLINELTGVPGLMDGNVAEHQEFHDGFEAYLEYADKAREHLEHDIDTLLALDKYSDKVDWVVWFKKVIDEIMGYAMKNAEFRTDEFPMTIILHDETFDEGMWQNFPPIPWLFALLLRWMFMYRRKDWWRFSGCDFASQPQQLPFA</sequence>
<dbReference type="PANTHER" id="PTHR38048:SF2">
    <property type="entry name" value="HEMERYTHRIN-LIKE DOMAIN-CONTAINING PROTEIN"/>
    <property type="match status" value="1"/>
</dbReference>